<dbReference type="EMBL" id="VUNR01000006">
    <property type="protein sequence ID" value="MSU08316.1"/>
    <property type="molecule type" value="Genomic_DNA"/>
</dbReference>
<proteinExistence type="predicted"/>
<dbReference type="GeneID" id="96778234"/>
<keyword evidence="2" id="KW-1185">Reference proteome</keyword>
<gene>
    <name evidence="1" type="ORF">FYJ84_04840</name>
</gene>
<dbReference type="RefSeq" id="WP_154406479.1">
    <property type="nucleotide sequence ID" value="NZ_VUNR01000006.1"/>
</dbReference>
<dbReference type="Proteomes" id="UP000433181">
    <property type="component" value="Unassembled WGS sequence"/>
</dbReference>
<sequence length="70" mass="7802">MPDVTICSMQNTYSYALIKLLQEAGVTVLAACSERQTVTTVNAKQETVRQSVFSFVQFRSYGMENDGEKS</sequence>
<name>A0A6I2UHR1_9FIRM</name>
<accession>A0A6I2UHR1</accession>
<evidence type="ECO:0000313" key="1">
    <source>
        <dbReference type="EMBL" id="MSU08316.1"/>
    </source>
</evidence>
<protein>
    <submittedName>
        <fullName evidence="1">Uncharacterized protein</fullName>
    </submittedName>
</protein>
<dbReference type="AlphaFoldDB" id="A0A6I2UHR1"/>
<reference evidence="1 2" key="1">
    <citation type="submission" date="2019-08" db="EMBL/GenBank/DDBJ databases">
        <title>In-depth cultivation of the pig gut microbiome towards novel bacterial diversity and tailored functional studies.</title>
        <authorList>
            <person name="Wylensek D."/>
            <person name="Hitch T.C.A."/>
            <person name="Clavel T."/>
        </authorList>
    </citation>
    <scope>NUCLEOTIDE SEQUENCE [LARGE SCALE GENOMIC DNA]</scope>
    <source>
        <strain evidence="1 2">WCA-693-APC-5D-A</strain>
    </source>
</reference>
<evidence type="ECO:0000313" key="2">
    <source>
        <dbReference type="Proteomes" id="UP000433181"/>
    </source>
</evidence>
<comment type="caution">
    <text evidence="1">The sequence shown here is derived from an EMBL/GenBank/DDBJ whole genome shotgun (WGS) entry which is preliminary data.</text>
</comment>
<organism evidence="1 2">
    <name type="scientific">Anaerovibrio slackiae</name>
    <dbReference type="NCBI Taxonomy" id="2652309"/>
    <lineage>
        <taxon>Bacteria</taxon>
        <taxon>Bacillati</taxon>
        <taxon>Bacillota</taxon>
        <taxon>Negativicutes</taxon>
        <taxon>Selenomonadales</taxon>
        <taxon>Selenomonadaceae</taxon>
        <taxon>Anaerovibrio</taxon>
    </lineage>
</organism>